<reference evidence="1 3" key="1">
    <citation type="journal article" date="2017" name="Clin. Infect. Dis.">
        <title>Increased Risk for Meningococcal Disease among Men who have Sex with Men in the United States, 2012-2015.</title>
        <authorList>
            <person name="Folaranmi T.A."/>
            <person name="Kretz C.B."/>
            <person name="Kamiya H."/>
            <person name="MacNeil J.R."/>
            <person name="Whaley M.J."/>
            <person name="Blain A."/>
            <person name="Antwi M."/>
            <person name="Dorsinville M."/>
            <person name="Pacilli M."/>
            <person name="Smith S."/>
            <person name="Civen R."/>
            <person name="Ngo V."/>
            <person name="Winter K."/>
            <person name="Harriman K."/>
            <person name="Wang X."/>
            <person name="Bowen V.B."/>
            <person name="Patel M."/>
            <person name="Martin S."/>
            <person name="Misegades L."/>
            <person name="Meyer S.A."/>
        </authorList>
    </citation>
    <scope>NUCLEOTIDE SEQUENCE [LARGE SCALE GENOMIC DNA]</scope>
    <source>
        <strain evidence="1 3">M26503</strain>
    </source>
</reference>
<evidence type="ECO:0000313" key="2">
    <source>
        <dbReference type="EMBL" id="RQJ64492.1"/>
    </source>
</evidence>
<comment type="caution">
    <text evidence="2">The sequence shown here is derived from an EMBL/GenBank/DDBJ whole genome shotgun (WGS) entry which is preliminary data.</text>
</comment>
<dbReference type="AlphaFoldDB" id="A0A1B1ZCX0"/>
<evidence type="ECO:0000313" key="1">
    <source>
        <dbReference type="EMBL" id="PBJ89212.1"/>
    </source>
</evidence>
<protein>
    <submittedName>
        <fullName evidence="2">Uncharacterized protein</fullName>
    </submittedName>
</protein>
<dbReference type="EMBL" id="NWXB01000029">
    <property type="protein sequence ID" value="RQJ64492.1"/>
    <property type="molecule type" value="Genomic_DNA"/>
</dbReference>
<reference evidence="1" key="3">
    <citation type="submission" date="2017-09" db="EMBL/GenBank/DDBJ databases">
        <authorList>
            <person name="Kretz C."/>
            <person name="Retchless A."/>
            <person name="Wang X."/>
        </authorList>
    </citation>
    <scope>NUCLEOTIDE SEQUENCE</scope>
    <source>
        <strain evidence="1">M26503</strain>
    </source>
</reference>
<proteinExistence type="predicted"/>
<evidence type="ECO:0000313" key="4">
    <source>
        <dbReference type="Proteomes" id="UP000283829"/>
    </source>
</evidence>
<sequence>MWELNSMDLSILPPFCGKDLFDLFIRLILSRFPSGLPVQYRFSAGCGR</sequence>
<gene>
    <name evidence="1" type="ORF">CNQ34_02155</name>
    <name evidence="2" type="ORF">COI09_10890</name>
</gene>
<name>A0A1B1ZCX0_NEIME</name>
<dbReference type="Proteomes" id="UP000217930">
    <property type="component" value="Unassembled WGS sequence"/>
</dbReference>
<evidence type="ECO:0000313" key="3">
    <source>
        <dbReference type="Proteomes" id="UP000217930"/>
    </source>
</evidence>
<dbReference type="Proteomes" id="UP000283829">
    <property type="component" value="Unassembled WGS sequence"/>
</dbReference>
<dbReference type="EMBL" id="NTLY01000001">
    <property type="protein sequence ID" value="PBJ89212.1"/>
    <property type="molecule type" value="Genomic_DNA"/>
</dbReference>
<organism evidence="2 4">
    <name type="scientific">Neisseria meningitidis</name>
    <dbReference type="NCBI Taxonomy" id="487"/>
    <lineage>
        <taxon>Bacteria</taxon>
        <taxon>Pseudomonadati</taxon>
        <taxon>Pseudomonadota</taxon>
        <taxon>Betaproteobacteria</taxon>
        <taxon>Neisseriales</taxon>
        <taxon>Neisseriaceae</taxon>
        <taxon>Neisseria</taxon>
    </lineage>
</organism>
<accession>A0A1B1ZCX0</accession>
<reference evidence="2 4" key="2">
    <citation type="submission" date="2017-09" db="EMBL/GenBank/DDBJ databases">
        <title>Phenotypic and genotypic characterization of Colombian isolates of Neisseria meningitidis recovered from invasive disease.</title>
        <authorList>
            <person name="Duarte C."/>
            <person name="Gabastou J.M."/>
            <person name="Moreno J."/>
        </authorList>
    </citation>
    <scope>NUCLEOTIDE SEQUENCE [LARGE SCALE GENOMIC DNA]</scope>
    <source>
        <strain evidence="2 4">INS-Nm1124</strain>
    </source>
</reference>